<comment type="caution">
    <text evidence="2">The sequence shown here is derived from an EMBL/GenBank/DDBJ whole genome shotgun (WGS) entry which is preliminary data.</text>
</comment>
<gene>
    <name evidence="2" type="ORF">L9F63_017892</name>
</gene>
<feature type="non-terminal residue" evidence="2">
    <location>
        <position position="98"/>
    </location>
</feature>
<dbReference type="AlphaFoldDB" id="A0AAD8EGB3"/>
<dbReference type="EMBL" id="JASPKZ010005301">
    <property type="protein sequence ID" value="KAJ9588854.1"/>
    <property type="molecule type" value="Genomic_DNA"/>
</dbReference>
<evidence type="ECO:0000313" key="3">
    <source>
        <dbReference type="Proteomes" id="UP001233999"/>
    </source>
</evidence>
<organism evidence="2 3">
    <name type="scientific">Diploptera punctata</name>
    <name type="common">Pacific beetle cockroach</name>
    <dbReference type="NCBI Taxonomy" id="6984"/>
    <lineage>
        <taxon>Eukaryota</taxon>
        <taxon>Metazoa</taxon>
        <taxon>Ecdysozoa</taxon>
        <taxon>Arthropoda</taxon>
        <taxon>Hexapoda</taxon>
        <taxon>Insecta</taxon>
        <taxon>Pterygota</taxon>
        <taxon>Neoptera</taxon>
        <taxon>Polyneoptera</taxon>
        <taxon>Dictyoptera</taxon>
        <taxon>Blattodea</taxon>
        <taxon>Blaberoidea</taxon>
        <taxon>Blaberidae</taxon>
        <taxon>Diplopterinae</taxon>
        <taxon>Diploptera</taxon>
    </lineage>
</organism>
<evidence type="ECO:0000256" key="1">
    <source>
        <dbReference type="SAM" id="MobiDB-lite"/>
    </source>
</evidence>
<reference evidence="2" key="1">
    <citation type="journal article" date="2023" name="IScience">
        <title>Live-bearing cockroach genome reveals convergent evolutionary mechanisms linked to viviparity in insects and beyond.</title>
        <authorList>
            <person name="Fouks B."/>
            <person name="Harrison M.C."/>
            <person name="Mikhailova A.A."/>
            <person name="Marchal E."/>
            <person name="English S."/>
            <person name="Carruthers M."/>
            <person name="Jennings E.C."/>
            <person name="Chiamaka E.L."/>
            <person name="Frigard R.A."/>
            <person name="Pippel M."/>
            <person name="Attardo G.M."/>
            <person name="Benoit J.B."/>
            <person name="Bornberg-Bauer E."/>
            <person name="Tobe S.S."/>
        </authorList>
    </citation>
    <scope>NUCLEOTIDE SEQUENCE</scope>
    <source>
        <strain evidence="2">Stay&amp;Tobe</strain>
    </source>
</reference>
<reference evidence="2" key="2">
    <citation type="submission" date="2023-05" db="EMBL/GenBank/DDBJ databases">
        <authorList>
            <person name="Fouks B."/>
        </authorList>
    </citation>
    <scope>NUCLEOTIDE SEQUENCE</scope>
    <source>
        <strain evidence="2">Stay&amp;Tobe</strain>
        <tissue evidence="2">Testes</tissue>
    </source>
</reference>
<accession>A0AAD8EGB3</accession>
<feature type="compositionally biased region" description="Polar residues" evidence="1">
    <location>
        <begin position="25"/>
        <end position="59"/>
    </location>
</feature>
<dbReference type="Proteomes" id="UP001233999">
    <property type="component" value="Unassembled WGS sequence"/>
</dbReference>
<proteinExistence type="predicted"/>
<name>A0AAD8EGB3_DIPPU</name>
<protein>
    <submittedName>
        <fullName evidence="2">Uncharacterized protein</fullName>
    </submittedName>
</protein>
<feature type="non-terminal residue" evidence="2">
    <location>
        <position position="1"/>
    </location>
</feature>
<sequence length="98" mass="10726">KDRTAPVEPAAPAPVHPKKTKKKSMASQTEDLGSSEINHEPQNVSQANKKCQASINPTTGGLRLSSENDRHKSFPNIDIPGDFDGYSPIRTVLINYKQ</sequence>
<evidence type="ECO:0000313" key="2">
    <source>
        <dbReference type="EMBL" id="KAJ9588854.1"/>
    </source>
</evidence>
<feature type="region of interest" description="Disordered" evidence="1">
    <location>
        <begin position="1"/>
        <end position="82"/>
    </location>
</feature>
<keyword evidence="3" id="KW-1185">Reference proteome</keyword>